<protein>
    <submittedName>
        <fullName evidence="1">Uncharacterized protein</fullName>
    </submittedName>
</protein>
<dbReference type="EMBL" id="CM037152">
    <property type="protein sequence ID" value="KAH7834710.1"/>
    <property type="molecule type" value="Genomic_DNA"/>
</dbReference>
<evidence type="ECO:0000313" key="1">
    <source>
        <dbReference type="EMBL" id="KAH7834710.1"/>
    </source>
</evidence>
<evidence type="ECO:0000313" key="2">
    <source>
        <dbReference type="Proteomes" id="UP000828048"/>
    </source>
</evidence>
<dbReference type="Proteomes" id="UP000828048">
    <property type="component" value="Chromosome 2"/>
</dbReference>
<gene>
    <name evidence="1" type="ORF">Vadar_018834</name>
</gene>
<name>A0ACB7X2F0_9ERIC</name>
<comment type="caution">
    <text evidence="1">The sequence shown here is derived from an EMBL/GenBank/DDBJ whole genome shotgun (WGS) entry which is preliminary data.</text>
</comment>
<proteinExistence type="predicted"/>
<keyword evidence="2" id="KW-1185">Reference proteome</keyword>
<reference evidence="1 2" key="1">
    <citation type="journal article" date="2021" name="Hortic Res">
        <title>High-quality reference genome and annotation aids understanding of berry development for evergreen blueberry (Vaccinium darrowii).</title>
        <authorList>
            <person name="Yu J."/>
            <person name="Hulse-Kemp A.M."/>
            <person name="Babiker E."/>
            <person name="Staton M."/>
        </authorList>
    </citation>
    <scope>NUCLEOTIDE SEQUENCE [LARGE SCALE GENOMIC DNA]</scope>
    <source>
        <strain evidence="2">cv. NJ 8807/NJ 8810</strain>
        <tissue evidence="1">Young leaf</tissue>
    </source>
</reference>
<accession>A0ACB7X2F0</accession>
<sequence length="188" mass="20554">MDQLGMVVLLMLICPMAMATSEGPKEMEEWFYKFNTTSRVTQQKVTKLHFYFHDLRGVTTAVVAQSNTTATSPTVFGVLYAMDNPLTVGPSQASKVIGRAQGLYGSTSMEELSLIQAMNLVFTDGPYNGSSLTVLGSNPVMHPNREMPVVGGSGVFRLVRGVALLTAYFFDVPRGNATVEYNVIVYHN</sequence>
<organism evidence="1 2">
    <name type="scientific">Vaccinium darrowii</name>
    <dbReference type="NCBI Taxonomy" id="229202"/>
    <lineage>
        <taxon>Eukaryota</taxon>
        <taxon>Viridiplantae</taxon>
        <taxon>Streptophyta</taxon>
        <taxon>Embryophyta</taxon>
        <taxon>Tracheophyta</taxon>
        <taxon>Spermatophyta</taxon>
        <taxon>Magnoliopsida</taxon>
        <taxon>eudicotyledons</taxon>
        <taxon>Gunneridae</taxon>
        <taxon>Pentapetalae</taxon>
        <taxon>asterids</taxon>
        <taxon>Ericales</taxon>
        <taxon>Ericaceae</taxon>
        <taxon>Vaccinioideae</taxon>
        <taxon>Vaccinieae</taxon>
        <taxon>Vaccinium</taxon>
    </lineage>
</organism>